<dbReference type="PANTHER" id="PTHR30543:SF21">
    <property type="entry name" value="NAD(P)H-DEPENDENT FMN REDUCTASE LOT6"/>
    <property type="match status" value="1"/>
</dbReference>
<dbReference type="Pfam" id="PF03358">
    <property type="entry name" value="FMN_red"/>
    <property type="match status" value="1"/>
</dbReference>
<dbReference type="RefSeq" id="WP_380829341.1">
    <property type="nucleotide sequence ID" value="NZ_JBHTCG010000018.1"/>
</dbReference>
<dbReference type="InterPro" id="IPR050712">
    <property type="entry name" value="NAD(P)H-dep_reductase"/>
</dbReference>
<evidence type="ECO:0000259" key="1">
    <source>
        <dbReference type="Pfam" id="PF03358"/>
    </source>
</evidence>
<dbReference type="InterPro" id="IPR005025">
    <property type="entry name" value="FMN_Rdtase-like_dom"/>
</dbReference>
<feature type="domain" description="NADPH-dependent FMN reductase-like" evidence="1">
    <location>
        <begin position="17"/>
        <end position="158"/>
    </location>
</feature>
<name>A0ABW2P7Q4_9ACTN</name>
<evidence type="ECO:0000313" key="3">
    <source>
        <dbReference type="Proteomes" id="UP001596496"/>
    </source>
</evidence>
<accession>A0ABW2P7Q4</accession>
<dbReference type="SUPFAM" id="SSF52218">
    <property type="entry name" value="Flavoproteins"/>
    <property type="match status" value="1"/>
</dbReference>
<dbReference type="EC" id="1.-.-.-" evidence="2"/>
<dbReference type="InterPro" id="IPR029039">
    <property type="entry name" value="Flavoprotein-like_sf"/>
</dbReference>
<dbReference type="Gene3D" id="3.40.50.360">
    <property type="match status" value="1"/>
</dbReference>
<organism evidence="2 3">
    <name type="scientific">Sphaerisporangium rhizosphaerae</name>
    <dbReference type="NCBI Taxonomy" id="2269375"/>
    <lineage>
        <taxon>Bacteria</taxon>
        <taxon>Bacillati</taxon>
        <taxon>Actinomycetota</taxon>
        <taxon>Actinomycetes</taxon>
        <taxon>Streptosporangiales</taxon>
        <taxon>Streptosporangiaceae</taxon>
        <taxon>Sphaerisporangium</taxon>
    </lineage>
</organism>
<sequence>MTAARFDHERKRMTYTVGYIVGSLSRKSINRTLAVALSRLAPPDLRLTEIPIGELPLYSHDHDASYPAVAREFKDAIEAADALLFVTPEYNRSIPGALKNAIDWATRPYGSNVLKGKPSAIIGASPGPISTAVAQQHLKTILSFTDSPVMGQPEAYIQFTKGLIDEQGDIQVPSTAAFLTEYLRAFAVHIRRHHDMSDIQPR</sequence>
<dbReference type="EMBL" id="JBHTCG010000018">
    <property type="protein sequence ID" value="MFC7385404.1"/>
    <property type="molecule type" value="Genomic_DNA"/>
</dbReference>
<dbReference type="Proteomes" id="UP001596496">
    <property type="component" value="Unassembled WGS sequence"/>
</dbReference>
<dbReference type="GO" id="GO:0016491">
    <property type="term" value="F:oxidoreductase activity"/>
    <property type="evidence" value="ECO:0007669"/>
    <property type="project" value="UniProtKB-KW"/>
</dbReference>
<comment type="caution">
    <text evidence="2">The sequence shown here is derived from an EMBL/GenBank/DDBJ whole genome shotgun (WGS) entry which is preliminary data.</text>
</comment>
<protein>
    <submittedName>
        <fullName evidence="2">NADPH-dependent FMN reductase</fullName>
        <ecNumber evidence="2">1.-.-.-</ecNumber>
    </submittedName>
</protein>
<keyword evidence="3" id="KW-1185">Reference proteome</keyword>
<evidence type="ECO:0000313" key="2">
    <source>
        <dbReference type="EMBL" id="MFC7385404.1"/>
    </source>
</evidence>
<dbReference type="PANTHER" id="PTHR30543">
    <property type="entry name" value="CHROMATE REDUCTASE"/>
    <property type="match status" value="1"/>
</dbReference>
<reference evidence="3" key="1">
    <citation type="journal article" date="2019" name="Int. J. Syst. Evol. Microbiol.">
        <title>The Global Catalogue of Microorganisms (GCM) 10K type strain sequencing project: providing services to taxonomists for standard genome sequencing and annotation.</title>
        <authorList>
            <consortium name="The Broad Institute Genomics Platform"/>
            <consortium name="The Broad Institute Genome Sequencing Center for Infectious Disease"/>
            <person name="Wu L."/>
            <person name="Ma J."/>
        </authorList>
    </citation>
    <scope>NUCLEOTIDE SEQUENCE [LARGE SCALE GENOMIC DNA]</scope>
    <source>
        <strain evidence="3">CECT 7649</strain>
    </source>
</reference>
<gene>
    <name evidence="2" type="ORF">ACFQSB_24570</name>
</gene>
<keyword evidence="2" id="KW-0560">Oxidoreductase</keyword>
<proteinExistence type="predicted"/>